<dbReference type="SUPFAM" id="SSF53098">
    <property type="entry name" value="Ribonuclease H-like"/>
    <property type="match status" value="1"/>
</dbReference>
<dbReference type="PANTHER" id="PTHR37319:SF1">
    <property type="entry name" value="TRANSPOSASE TN5 DIMERISATION DOMAIN-CONTAINING PROTEIN"/>
    <property type="match status" value="1"/>
</dbReference>
<gene>
    <name evidence="2" type="ORF">KME28_04850</name>
</gene>
<protein>
    <recommendedName>
        <fullName evidence="1">Transposase Tn5-like N-terminal domain-containing protein</fullName>
    </recommendedName>
</protein>
<evidence type="ECO:0000259" key="1">
    <source>
        <dbReference type="Pfam" id="PF14706"/>
    </source>
</evidence>
<sequence length="209" mass="23954">MKLLETNPYSNCDFGDKRLTSRAVLIAESLKVKYGEPLSKIFNSNSDLKRSYEFFSNPKTTFDKLTQPSFKQTAQEIYGIPVILALGDTTYLDYKKILEKTEEYGPTGNGGNGLILHSSLAVDPDFGQPLGLLWEKLWHRQHKVPPPPGETSAAKKKRLKQERLRAKNRAFEEKESYRWVEAFQNIDFSYSAVSQRNMVRDTISRSLVR</sequence>
<dbReference type="AlphaFoldDB" id="A0A9E3LRG5"/>
<reference evidence="2" key="2">
    <citation type="journal article" date="2022" name="Microbiol. Resour. Announc.">
        <title>Metagenome Sequencing to Explore Phylogenomics of Terrestrial Cyanobacteria.</title>
        <authorList>
            <person name="Ward R.D."/>
            <person name="Stajich J.E."/>
            <person name="Johansen J.R."/>
            <person name="Huntemann M."/>
            <person name="Clum A."/>
            <person name="Foster B."/>
            <person name="Foster B."/>
            <person name="Roux S."/>
            <person name="Palaniappan K."/>
            <person name="Varghese N."/>
            <person name="Mukherjee S."/>
            <person name="Reddy T.B.K."/>
            <person name="Daum C."/>
            <person name="Copeland A."/>
            <person name="Chen I.A."/>
            <person name="Ivanova N.N."/>
            <person name="Kyrpides N.C."/>
            <person name="Shapiro N."/>
            <person name="Eloe-Fadrosh E.A."/>
            <person name="Pietrasiak N."/>
        </authorList>
    </citation>
    <scope>NUCLEOTIDE SEQUENCE</scope>
    <source>
        <strain evidence="2">HA4357-MV3</strain>
    </source>
</reference>
<accession>A0A9E3LRG5</accession>
<dbReference type="Proteomes" id="UP000813215">
    <property type="component" value="Unassembled WGS sequence"/>
</dbReference>
<evidence type="ECO:0000313" key="3">
    <source>
        <dbReference type="Proteomes" id="UP000813215"/>
    </source>
</evidence>
<feature type="domain" description="Transposase Tn5-like N-terminal" evidence="1">
    <location>
        <begin position="10"/>
        <end position="59"/>
    </location>
</feature>
<dbReference type="Pfam" id="PF14706">
    <property type="entry name" value="Tnp_DNA_bind"/>
    <property type="match status" value="1"/>
</dbReference>
<reference evidence="2" key="1">
    <citation type="submission" date="2021-05" db="EMBL/GenBank/DDBJ databases">
        <authorList>
            <person name="Pietrasiak N."/>
            <person name="Ward R."/>
            <person name="Stajich J.E."/>
            <person name="Kurbessoian T."/>
        </authorList>
    </citation>
    <scope>NUCLEOTIDE SEQUENCE</scope>
    <source>
        <strain evidence="2">HA4357-MV3</strain>
    </source>
</reference>
<dbReference type="InterPro" id="IPR012337">
    <property type="entry name" value="RNaseH-like_sf"/>
</dbReference>
<proteinExistence type="predicted"/>
<organism evidence="2 3">
    <name type="scientific">Pelatocladus maniniholoensis HA4357-MV3</name>
    <dbReference type="NCBI Taxonomy" id="1117104"/>
    <lineage>
        <taxon>Bacteria</taxon>
        <taxon>Bacillati</taxon>
        <taxon>Cyanobacteriota</taxon>
        <taxon>Cyanophyceae</taxon>
        <taxon>Nostocales</taxon>
        <taxon>Nostocaceae</taxon>
        <taxon>Pelatocladus</taxon>
    </lineage>
</organism>
<comment type="caution">
    <text evidence="2">The sequence shown here is derived from an EMBL/GenBank/DDBJ whole genome shotgun (WGS) entry which is preliminary data.</text>
</comment>
<dbReference type="PANTHER" id="PTHR37319">
    <property type="entry name" value="TRANSPOSASE"/>
    <property type="match status" value="1"/>
</dbReference>
<dbReference type="Gene3D" id="1.10.246.40">
    <property type="entry name" value="Tn5 transposase, domain 1"/>
    <property type="match status" value="1"/>
</dbReference>
<dbReference type="InterPro" id="IPR047768">
    <property type="entry name" value="Tn5p-like"/>
</dbReference>
<evidence type="ECO:0000313" key="2">
    <source>
        <dbReference type="EMBL" id="MBW4431066.1"/>
    </source>
</evidence>
<dbReference type="Gene3D" id="3.90.350.10">
    <property type="entry name" value="Transposase Inhibitor Protein From Tn5, Chain A, domain 1"/>
    <property type="match status" value="1"/>
</dbReference>
<dbReference type="EMBL" id="JAHHHW010000047">
    <property type="protein sequence ID" value="MBW4431066.1"/>
    <property type="molecule type" value="Genomic_DNA"/>
</dbReference>
<dbReference type="InterPro" id="IPR014735">
    <property type="entry name" value="Transposase_Tn5-like_N"/>
</dbReference>
<dbReference type="InterPro" id="IPR038215">
    <property type="entry name" value="TN5-like_N_sf"/>
</dbReference>
<name>A0A9E3LRG5_9NOST</name>